<reference evidence="2 3" key="1">
    <citation type="submission" date="2018-02" db="EMBL/GenBank/DDBJ databases">
        <title>Draft genome sequence of Ochrobactrum oryzae found in Brazil.</title>
        <authorList>
            <person name="Cerdeira L."/>
            <person name="Andrade F."/>
            <person name="Zacariotto T."/>
            <person name="Barbosa B."/>
            <person name="Santos S."/>
            <person name="Cassetari V."/>
            <person name="Lincopan N."/>
        </authorList>
    </citation>
    <scope>NUCLEOTIDE SEQUENCE [LARGE SCALE GENOMIC DNA]</scope>
    <source>
        <strain evidence="2 3">OA447</strain>
    </source>
</reference>
<gene>
    <name evidence="2" type="ORF">C3731_22030</name>
</gene>
<feature type="compositionally biased region" description="Basic and acidic residues" evidence="1">
    <location>
        <begin position="15"/>
        <end position="29"/>
    </location>
</feature>
<comment type="caution">
    <text evidence="2">The sequence shown here is derived from an EMBL/GenBank/DDBJ whole genome shotgun (WGS) entry which is preliminary data.</text>
</comment>
<dbReference type="EMBL" id="PTRC01000216">
    <property type="protein sequence ID" value="PQA71465.1"/>
    <property type="molecule type" value="Genomic_DNA"/>
</dbReference>
<feature type="region of interest" description="Disordered" evidence="1">
    <location>
        <begin position="1"/>
        <end position="29"/>
    </location>
</feature>
<keyword evidence="3" id="KW-1185">Reference proteome</keyword>
<organism evidence="2 3">
    <name type="scientific">Brucella oryzae</name>
    <dbReference type="NCBI Taxonomy" id="335286"/>
    <lineage>
        <taxon>Bacteria</taxon>
        <taxon>Pseudomonadati</taxon>
        <taxon>Pseudomonadota</taxon>
        <taxon>Alphaproteobacteria</taxon>
        <taxon>Hyphomicrobiales</taxon>
        <taxon>Brucellaceae</taxon>
        <taxon>Brucella/Ochrobactrum group</taxon>
        <taxon>Brucella</taxon>
    </lineage>
</organism>
<evidence type="ECO:0000313" key="3">
    <source>
        <dbReference type="Proteomes" id="UP000238493"/>
    </source>
</evidence>
<evidence type="ECO:0000313" key="2">
    <source>
        <dbReference type="EMBL" id="PQA71465.1"/>
    </source>
</evidence>
<accession>A0A2S7ITX6</accession>
<name>A0A2S7ITX6_9HYPH</name>
<protein>
    <submittedName>
        <fullName evidence="2">Molybdopterin synthase catalytic subunit</fullName>
    </submittedName>
</protein>
<proteinExistence type="predicted"/>
<evidence type="ECO:0000256" key="1">
    <source>
        <dbReference type="SAM" id="MobiDB-lite"/>
    </source>
</evidence>
<dbReference type="Proteomes" id="UP000238493">
    <property type="component" value="Unassembled WGS sequence"/>
</dbReference>
<feature type="non-terminal residue" evidence="2">
    <location>
        <position position="1"/>
    </location>
</feature>
<sequence length="29" mass="3437">REHLADGTVGGWVSSRDEDEKIRERWHQS</sequence>
<dbReference type="AlphaFoldDB" id="A0A2S7ITX6"/>